<name>A0ABQ3W2C0_9LACO</name>
<accession>A0ABQ3W2C0</accession>
<dbReference type="RefSeq" id="WP_203629841.1">
    <property type="nucleotide sequence ID" value="NZ_BNJR01000012.1"/>
</dbReference>
<evidence type="ECO:0000313" key="3">
    <source>
        <dbReference type="Proteomes" id="UP000604765"/>
    </source>
</evidence>
<evidence type="ECO:0000259" key="1">
    <source>
        <dbReference type="Pfam" id="PF01592"/>
    </source>
</evidence>
<dbReference type="Gene3D" id="3.90.1010.10">
    <property type="match status" value="1"/>
</dbReference>
<keyword evidence="3" id="KW-1185">Reference proteome</keyword>
<dbReference type="CDD" id="cd06664">
    <property type="entry name" value="IscU_like"/>
    <property type="match status" value="1"/>
</dbReference>
<protein>
    <submittedName>
        <fullName evidence="2">Iron-sulfur cluster assembly scaffold protein</fullName>
    </submittedName>
</protein>
<reference evidence="2 3" key="1">
    <citation type="journal article" date="2021" name="Int. J. Syst. Evol. Microbiol.">
        <title>Lentilactobacillus fungorum sp. nov., isolated from spent mushroom substrates.</title>
        <authorList>
            <person name="Tohno M."/>
            <person name="Tanizawa Y."/>
            <person name="Kojima Y."/>
            <person name="Sakamoto M."/>
            <person name="Ohkuma M."/>
            <person name="Kobayashi H."/>
        </authorList>
    </citation>
    <scope>NUCLEOTIDE SEQUENCE [LARGE SCALE GENOMIC DNA]</scope>
    <source>
        <strain evidence="2 3">YK48G</strain>
    </source>
</reference>
<dbReference type="NCBIfam" id="TIGR01994">
    <property type="entry name" value="SUF_scaf_2"/>
    <property type="match status" value="1"/>
</dbReference>
<dbReference type="PANTHER" id="PTHR10093">
    <property type="entry name" value="IRON-SULFUR CLUSTER ASSEMBLY ENZYME NIFU HOMOLOG"/>
    <property type="match status" value="1"/>
</dbReference>
<sequence>MGLAKLNQLYREVILDHAQHPRNRGELTNASGVVELRNPTCGDVINVAAQLKDGKIAALKFTGSGCTISQASASLMTTVLVNQPVQRARELIMAFSHLISGETISDQDDDDLGDAALVGSVAEFPARIKCAALAWHALDELLDQKGDDHHD</sequence>
<comment type="caution">
    <text evidence="2">The sequence shown here is derived from an EMBL/GenBank/DDBJ whole genome shotgun (WGS) entry which is preliminary data.</text>
</comment>
<proteinExistence type="predicted"/>
<dbReference type="Pfam" id="PF01592">
    <property type="entry name" value="NifU_N"/>
    <property type="match status" value="1"/>
</dbReference>
<evidence type="ECO:0000313" key="2">
    <source>
        <dbReference type="EMBL" id="GHP13809.1"/>
    </source>
</evidence>
<dbReference type="SUPFAM" id="SSF82649">
    <property type="entry name" value="SufE/NifU"/>
    <property type="match status" value="1"/>
</dbReference>
<feature type="domain" description="NIF system FeS cluster assembly NifU N-terminal" evidence="1">
    <location>
        <begin position="10"/>
        <end position="130"/>
    </location>
</feature>
<dbReference type="EMBL" id="BNJR01000012">
    <property type="protein sequence ID" value="GHP13809.1"/>
    <property type="molecule type" value="Genomic_DNA"/>
</dbReference>
<dbReference type="InterPro" id="IPR002871">
    <property type="entry name" value="NIF_FeS_clus_asmbl_NifU_N"/>
</dbReference>
<dbReference type="Proteomes" id="UP000604765">
    <property type="component" value="Unassembled WGS sequence"/>
</dbReference>
<organism evidence="2 3">
    <name type="scientific">Lentilactobacillus fungorum</name>
    <dbReference type="NCBI Taxonomy" id="2201250"/>
    <lineage>
        <taxon>Bacteria</taxon>
        <taxon>Bacillati</taxon>
        <taxon>Bacillota</taxon>
        <taxon>Bacilli</taxon>
        <taxon>Lactobacillales</taxon>
        <taxon>Lactobacillaceae</taxon>
        <taxon>Lentilactobacillus</taxon>
    </lineage>
</organism>
<gene>
    <name evidence="2" type="primary">iscU</name>
    <name evidence="2" type="ORF">YK48G_12340</name>
</gene>